<proteinExistence type="predicted"/>
<reference evidence="1 2" key="1">
    <citation type="submission" date="2020-10" db="EMBL/GenBank/DDBJ databases">
        <title>Sequencing the genomes of 1000 actinobacteria strains.</title>
        <authorList>
            <person name="Klenk H.-P."/>
        </authorList>
    </citation>
    <scope>NUCLEOTIDE SEQUENCE [LARGE SCALE GENOMIC DNA]</scope>
    <source>
        <strain evidence="1 2">DSM 44653</strain>
    </source>
</reference>
<gene>
    <name evidence="1" type="ORF">H4696_009669</name>
</gene>
<organism evidence="1 2">
    <name type="scientific">Amycolatopsis lexingtonensis</name>
    <dbReference type="NCBI Taxonomy" id="218822"/>
    <lineage>
        <taxon>Bacteria</taxon>
        <taxon>Bacillati</taxon>
        <taxon>Actinomycetota</taxon>
        <taxon>Actinomycetes</taxon>
        <taxon>Pseudonocardiales</taxon>
        <taxon>Pseudonocardiaceae</taxon>
        <taxon>Amycolatopsis</taxon>
    </lineage>
</organism>
<dbReference type="EMBL" id="JADBEG010000001">
    <property type="protein sequence ID" value="MBE1502569.1"/>
    <property type="molecule type" value="Genomic_DNA"/>
</dbReference>
<evidence type="ECO:0000313" key="1">
    <source>
        <dbReference type="EMBL" id="MBE1502569.1"/>
    </source>
</evidence>
<protein>
    <submittedName>
        <fullName evidence="1">Uncharacterized protein</fullName>
    </submittedName>
</protein>
<name>A0ABR9IHA5_9PSEU</name>
<evidence type="ECO:0000313" key="2">
    <source>
        <dbReference type="Proteomes" id="UP000631670"/>
    </source>
</evidence>
<dbReference type="Proteomes" id="UP000631670">
    <property type="component" value="Unassembled WGS sequence"/>
</dbReference>
<accession>A0ABR9IHA5</accession>
<keyword evidence="2" id="KW-1185">Reference proteome</keyword>
<dbReference type="RefSeq" id="WP_086861195.1">
    <property type="nucleotide sequence ID" value="NZ_JADBEG010000001.1"/>
</dbReference>
<comment type="caution">
    <text evidence="1">The sequence shown here is derived from an EMBL/GenBank/DDBJ whole genome shotgun (WGS) entry which is preliminary data.</text>
</comment>
<sequence>MAGEYGLNAECGERENHARDLARHFDAWPTRVFSDGAGWWCGVAPEAVPADPVAMTAAGRRLYWLLRTAPQVYRYALVGVGTGGFRTYTQLMAERDITVFPGLVVSEDIWAATGRRAEFSGFAPGYRWLPYPGEPRELPGTPHAPKRSD</sequence>